<dbReference type="EMBL" id="MU277211">
    <property type="protein sequence ID" value="KAI0061629.1"/>
    <property type="molecule type" value="Genomic_DNA"/>
</dbReference>
<gene>
    <name evidence="1" type="ORF">BV25DRAFT_1826334</name>
</gene>
<sequence>MAAPAYQSSPLAGRPPFATNEPDSHFANPQPQPRYRQPPQQDPNARSSAYNHYDGYLDQKNRHSGVGSLGMALMNGDMDSDDEDDDERRKHPTSHQQMPVPQPSQMQPPQAQQMPVPLAAPRPGYAAPVGGLRMPQPSPSPDGHMPHNPPGLPNSYNGPRVPPAAALAMGPPKPGPIPVPSTPHPLPPTMTPIQPVFARPAKVAPTQDVKFGPDSIMRGNSEEKLLPRRGEKGDDFWRRFSMVAKEERQKSPSQKQSAWLRKTQNGTTRMSRWVWIVGLILLALVGLGIGLGMYISHKSSPNEQPKAIGGSANESIGVASSTHVSSAKLTGAVGPTSSSPHVSPTNTVARRDASPGPAPTGSPLHIIHVPPPVPHRKRHLNRTSH</sequence>
<evidence type="ECO:0000313" key="1">
    <source>
        <dbReference type="EMBL" id="KAI0061629.1"/>
    </source>
</evidence>
<reference evidence="1" key="2">
    <citation type="journal article" date="2022" name="New Phytol.">
        <title>Evolutionary transition to the ectomycorrhizal habit in the genomes of a hyperdiverse lineage of mushroom-forming fungi.</title>
        <authorList>
            <person name="Looney B."/>
            <person name="Miyauchi S."/>
            <person name="Morin E."/>
            <person name="Drula E."/>
            <person name="Courty P.E."/>
            <person name="Kohler A."/>
            <person name="Kuo A."/>
            <person name="LaButti K."/>
            <person name="Pangilinan J."/>
            <person name="Lipzen A."/>
            <person name="Riley R."/>
            <person name="Andreopoulos W."/>
            <person name="He G."/>
            <person name="Johnson J."/>
            <person name="Nolan M."/>
            <person name="Tritt A."/>
            <person name="Barry K.W."/>
            <person name="Grigoriev I.V."/>
            <person name="Nagy L.G."/>
            <person name="Hibbett D."/>
            <person name="Henrissat B."/>
            <person name="Matheny P.B."/>
            <person name="Labbe J."/>
            <person name="Martin F.M."/>
        </authorList>
    </citation>
    <scope>NUCLEOTIDE SEQUENCE</scope>
    <source>
        <strain evidence="1">HHB10654</strain>
    </source>
</reference>
<evidence type="ECO:0000313" key="2">
    <source>
        <dbReference type="Proteomes" id="UP000814140"/>
    </source>
</evidence>
<keyword evidence="2" id="KW-1185">Reference proteome</keyword>
<reference evidence="1" key="1">
    <citation type="submission" date="2021-03" db="EMBL/GenBank/DDBJ databases">
        <authorList>
            <consortium name="DOE Joint Genome Institute"/>
            <person name="Ahrendt S."/>
            <person name="Looney B.P."/>
            <person name="Miyauchi S."/>
            <person name="Morin E."/>
            <person name="Drula E."/>
            <person name="Courty P.E."/>
            <person name="Chicoki N."/>
            <person name="Fauchery L."/>
            <person name="Kohler A."/>
            <person name="Kuo A."/>
            <person name="Labutti K."/>
            <person name="Pangilinan J."/>
            <person name="Lipzen A."/>
            <person name="Riley R."/>
            <person name="Andreopoulos W."/>
            <person name="He G."/>
            <person name="Johnson J."/>
            <person name="Barry K.W."/>
            <person name="Grigoriev I.V."/>
            <person name="Nagy L."/>
            <person name="Hibbett D."/>
            <person name="Henrissat B."/>
            <person name="Matheny P.B."/>
            <person name="Labbe J."/>
            <person name="Martin F."/>
        </authorList>
    </citation>
    <scope>NUCLEOTIDE SEQUENCE</scope>
    <source>
        <strain evidence="1">HHB10654</strain>
    </source>
</reference>
<dbReference type="Proteomes" id="UP000814140">
    <property type="component" value="Unassembled WGS sequence"/>
</dbReference>
<protein>
    <submittedName>
        <fullName evidence="1">Uncharacterized protein</fullName>
    </submittedName>
</protein>
<accession>A0ACB8SYF8</accession>
<proteinExistence type="predicted"/>
<comment type="caution">
    <text evidence="1">The sequence shown here is derived from an EMBL/GenBank/DDBJ whole genome shotgun (WGS) entry which is preliminary data.</text>
</comment>
<organism evidence="1 2">
    <name type="scientific">Artomyces pyxidatus</name>
    <dbReference type="NCBI Taxonomy" id="48021"/>
    <lineage>
        <taxon>Eukaryota</taxon>
        <taxon>Fungi</taxon>
        <taxon>Dikarya</taxon>
        <taxon>Basidiomycota</taxon>
        <taxon>Agaricomycotina</taxon>
        <taxon>Agaricomycetes</taxon>
        <taxon>Russulales</taxon>
        <taxon>Auriscalpiaceae</taxon>
        <taxon>Artomyces</taxon>
    </lineage>
</organism>
<name>A0ACB8SYF8_9AGAM</name>